<feature type="compositionally biased region" description="Basic and acidic residues" evidence="6">
    <location>
        <begin position="9"/>
        <end position="23"/>
    </location>
</feature>
<dbReference type="InterPro" id="IPR000184">
    <property type="entry name" value="Bac_surfAg_D15"/>
</dbReference>
<accession>A0A316YJF3</accession>
<dbReference type="GO" id="GO:0005741">
    <property type="term" value="C:mitochondrial outer membrane"/>
    <property type="evidence" value="ECO:0007669"/>
    <property type="project" value="UniProtKB-SubCell"/>
</dbReference>
<dbReference type="RefSeq" id="XP_025376547.1">
    <property type="nucleotide sequence ID" value="XM_025525159.1"/>
</dbReference>
<dbReference type="Pfam" id="PF01103">
    <property type="entry name" value="Omp85"/>
    <property type="match status" value="1"/>
</dbReference>
<feature type="domain" description="Bacterial surface antigen (D15)" evidence="7">
    <location>
        <begin position="241"/>
        <end position="552"/>
    </location>
</feature>
<name>A0A316YJF3_9BASI</name>
<dbReference type="Proteomes" id="UP000245768">
    <property type="component" value="Unassembled WGS sequence"/>
</dbReference>
<keyword evidence="3" id="KW-1134">Transmembrane beta strand</keyword>
<dbReference type="GeneID" id="37047075"/>
<evidence type="ECO:0000256" key="1">
    <source>
        <dbReference type="ARBA" id="ARBA00004374"/>
    </source>
</evidence>
<evidence type="ECO:0000313" key="8">
    <source>
        <dbReference type="EMBL" id="PWN89349.1"/>
    </source>
</evidence>
<dbReference type="OrthoDB" id="1724197at2759"/>
<keyword evidence="4" id="KW-0812">Transmembrane</keyword>
<gene>
    <name evidence="8" type="ORF">FA10DRAFT_302698</name>
</gene>
<dbReference type="InParanoid" id="A0A316YJF3"/>
<evidence type="ECO:0000256" key="6">
    <source>
        <dbReference type="SAM" id="MobiDB-lite"/>
    </source>
</evidence>
<evidence type="ECO:0000256" key="3">
    <source>
        <dbReference type="ARBA" id="ARBA00022452"/>
    </source>
</evidence>
<keyword evidence="5" id="KW-0472">Membrane</keyword>
<dbReference type="EMBL" id="KZ819637">
    <property type="protein sequence ID" value="PWN89349.1"/>
    <property type="molecule type" value="Genomic_DNA"/>
</dbReference>
<dbReference type="PANTHER" id="PTHR12815">
    <property type="entry name" value="SORTING AND ASSEMBLY MACHINERY SAMM50 PROTEIN FAMILY MEMBER"/>
    <property type="match status" value="1"/>
</dbReference>
<dbReference type="InterPro" id="IPR039910">
    <property type="entry name" value="D15-like"/>
</dbReference>
<evidence type="ECO:0000256" key="5">
    <source>
        <dbReference type="ARBA" id="ARBA00023136"/>
    </source>
</evidence>
<feature type="compositionally biased region" description="Basic and acidic residues" evidence="6">
    <location>
        <begin position="59"/>
        <end position="72"/>
    </location>
</feature>
<evidence type="ECO:0000313" key="9">
    <source>
        <dbReference type="Proteomes" id="UP000245768"/>
    </source>
</evidence>
<comment type="similarity">
    <text evidence="2">Belongs to the SAM50/omp85 family.</text>
</comment>
<proteinExistence type="inferred from homology"/>
<dbReference type="PANTHER" id="PTHR12815:SF18">
    <property type="entry name" value="SORTING AND ASSEMBLY MACHINERY COMPONENT 50 HOMOLOG"/>
    <property type="match status" value="1"/>
</dbReference>
<evidence type="ECO:0000259" key="7">
    <source>
        <dbReference type="Pfam" id="PF01103"/>
    </source>
</evidence>
<keyword evidence="9" id="KW-1185">Reference proteome</keyword>
<evidence type="ECO:0000256" key="4">
    <source>
        <dbReference type="ARBA" id="ARBA00022692"/>
    </source>
</evidence>
<protein>
    <recommendedName>
        <fullName evidence="7">Bacterial surface antigen (D15) domain-containing protein</fullName>
    </recommendedName>
</protein>
<dbReference type="GO" id="GO:0045040">
    <property type="term" value="P:protein insertion into mitochondrial outer membrane"/>
    <property type="evidence" value="ECO:0007669"/>
    <property type="project" value="TreeGrafter"/>
</dbReference>
<dbReference type="Gene3D" id="2.40.160.50">
    <property type="entry name" value="membrane protein fhac: a member of the omp85/tpsb transporter family"/>
    <property type="match status" value="1"/>
</dbReference>
<feature type="region of interest" description="Disordered" evidence="6">
    <location>
        <begin position="1"/>
        <end position="81"/>
    </location>
</feature>
<evidence type="ECO:0000256" key="2">
    <source>
        <dbReference type="ARBA" id="ARBA00010913"/>
    </source>
</evidence>
<sequence length="553" mass="59389">MEFQRQTKRGKEAESKAQRKAEEAEAFAEAAERHAQAQAAGRKKKKVMKRDGDEDEEVERSKLEDEARKATLDAEPPVPPPFMHNLDRAQIALESGNPYEAAAVPLRLAAIRIEGAKNLRPSFLSGLCRPYLDGTLKPDNPLHRLLYSHRLHHTLPGQPTSIPAILALTNSLGQDLTSFDLFSDIAAQLAPAASPSSSSSSSAEDVDVVLRCQEKGRFFLKTSTEVGNGEGNGVVQGRLRNVLGGAESLEGSASIGTKTRKSFALALVSPLFASPDHSVSLSAFAQDRDLTSYASCVEGLRGVRAALSVNAGTLGLHELAYEVQHRHVGRLLPTASMSMRRLAGHTVKSAVSHTVTSDTRDDPFMATEGRLLRLYQEYAGLGGDASHYKVEGEGQVSRAFGRGWAASLSARGGALTTLNGLAPRFSDRFQLGGPVSLRMFRYNGLGPRDGADSLGGDAFWAVGASLLAPIPTRPHWPLKIHTFLNAGQLAQVHGREKGTAWRELGQPSSSFGLGLLYMQSGLRVELNAGLPLTARKGDGHRKGIQLGIGISFL</sequence>
<reference evidence="8 9" key="1">
    <citation type="journal article" date="2018" name="Mol. Biol. Evol.">
        <title>Broad Genomic Sampling Reveals a Smut Pathogenic Ancestry of the Fungal Clade Ustilaginomycotina.</title>
        <authorList>
            <person name="Kijpornyongpan T."/>
            <person name="Mondo S.J."/>
            <person name="Barry K."/>
            <person name="Sandor L."/>
            <person name="Lee J."/>
            <person name="Lipzen A."/>
            <person name="Pangilinan J."/>
            <person name="LaButti K."/>
            <person name="Hainaut M."/>
            <person name="Henrissat B."/>
            <person name="Grigoriev I.V."/>
            <person name="Spatafora J.W."/>
            <person name="Aime M.C."/>
        </authorList>
    </citation>
    <scope>NUCLEOTIDE SEQUENCE [LARGE SCALE GENOMIC DNA]</scope>
    <source>
        <strain evidence="8 9">MCA 4198</strain>
    </source>
</reference>
<dbReference type="AlphaFoldDB" id="A0A316YJF3"/>
<comment type="subcellular location">
    <subcellularLocation>
        <location evidence="1">Mitochondrion outer membrane</location>
        <topology evidence="1">Multi-pass membrane protein</topology>
    </subcellularLocation>
</comment>
<dbReference type="STRING" id="215250.A0A316YJF3"/>
<dbReference type="FunCoup" id="A0A316YJF3">
    <property type="interactions" value="404"/>
</dbReference>
<organism evidence="8 9">
    <name type="scientific">Acaromyces ingoldii</name>
    <dbReference type="NCBI Taxonomy" id="215250"/>
    <lineage>
        <taxon>Eukaryota</taxon>
        <taxon>Fungi</taxon>
        <taxon>Dikarya</taxon>
        <taxon>Basidiomycota</taxon>
        <taxon>Ustilaginomycotina</taxon>
        <taxon>Exobasidiomycetes</taxon>
        <taxon>Exobasidiales</taxon>
        <taxon>Cryptobasidiaceae</taxon>
        <taxon>Acaromyces</taxon>
    </lineage>
</organism>